<dbReference type="GO" id="GO:0005975">
    <property type="term" value="P:carbohydrate metabolic process"/>
    <property type="evidence" value="ECO:0007669"/>
    <property type="project" value="InterPro"/>
</dbReference>
<gene>
    <name evidence="10" type="ORF">OBRU01_00509</name>
</gene>
<dbReference type="InterPro" id="IPR017853">
    <property type="entry name" value="GH"/>
</dbReference>
<dbReference type="InterPro" id="IPR029070">
    <property type="entry name" value="Chitinase_insertion_sf"/>
</dbReference>
<dbReference type="GO" id="GO:0004568">
    <property type="term" value="F:chitinase activity"/>
    <property type="evidence" value="ECO:0007669"/>
    <property type="project" value="UniProtKB-ARBA"/>
</dbReference>
<feature type="non-terminal residue" evidence="10">
    <location>
        <position position="604"/>
    </location>
</feature>
<dbReference type="FunFam" id="3.10.50.10:FF:000001">
    <property type="entry name" value="Chitinase 3-like 1"/>
    <property type="match status" value="2"/>
</dbReference>
<dbReference type="GO" id="GO:0008061">
    <property type="term" value="F:chitin binding"/>
    <property type="evidence" value="ECO:0007669"/>
    <property type="project" value="UniProtKB-KW"/>
</dbReference>
<dbReference type="Gene3D" id="3.20.20.80">
    <property type="entry name" value="Glycosidases"/>
    <property type="match status" value="2"/>
</dbReference>
<dbReference type="InterPro" id="IPR001579">
    <property type="entry name" value="Glyco_hydro_18_chit_AS"/>
</dbReference>
<dbReference type="FunFam" id="3.20.20.80:FF:000007">
    <property type="entry name" value="Acidic mammalian chitinase"/>
    <property type="match status" value="1"/>
</dbReference>
<dbReference type="PROSITE" id="PS01095">
    <property type="entry name" value="GH18_1"/>
    <property type="match status" value="1"/>
</dbReference>
<dbReference type="Proteomes" id="UP000037510">
    <property type="component" value="Unassembled WGS sequence"/>
</dbReference>
<evidence type="ECO:0000256" key="5">
    <source>
        <dbReference type="ARBA" id="ARBA00023157"/>
    </source>
</evidence>
<proteinExistence type="inferred from homology"/>
<evidence type="ECO:0000256" key="4">
    <source>
        <dbReference type="ARBA" id="ARBA00022801"/>
    </source>
</evidence>
<dbReference type="Pfam" id="PF00704">
    <property type="entry name" value="Glyco_hydro_18"/>
    <property type="match status" value="2"/>
</dbReference>
<keyword evidence="11" id="KW-1185">Reference proteome</keyword>
<dbReference type="Pfam" id="PF01607">
    <property type="entry name" value="CBM_14"/>
    <property type="match status" value="1"/>
</dbReference>
<dbReference type="InterPro" id="IPR001223">
    <property type="entry name" value="Glyco_hydro18_cat"/>
</dbReference>
<dbReference type="EMBL" id="JTDY01000026">
    <property type="protein sequence ID" value="KOB79345.1"/>
    <property type="molecule type" value="Genomic_DNA"/>
</dbReference>
<dbReference type="AlphaFoldDB" id="A0A0L7LV87"/>
<dbReference type="SUPFAM" id="SSF51445">
    <property type="entry name" value="(Trans)glycosidases"/>
    <property type="match status" value="2"/>
</dbReference>
<feature type="domain" description="GH18" evidence="9">
    <location>
        <begin position="1"/>
        <end position="160"/>
    </location>
</feature>
<dbReference type="CDD" id="cd02872">
    <property type="entry name" value="GH18_chitolectin_chitotriosidase"/>
    <property type="match status" value="1"/>
</dbReference>
<evidence type="ECO:0000256" key="3">
    <source>
        <dbReference type="ARBA" id="ARBA00022729"/>
    </source>
</evidence>
<accession>A0A0L7LV87</accession>
<dbReference type="InterPro" id="IPR050314">
    <property type="entry name" value="Glycosyl_Hydrlase_18"/>
</dbReference>
<organism evidence="10 11">
    <name type="scientific">Operophtera brumata</name>
    <name type="common">Winter moth</name>
    <name type="synonym">Phalaena brumata</name>
    <dbReference type="NCBI Taxonomy" id="104452"/>
    <lineage>
        <taxon>Eukaryota</taxon>
        <taxon>Metazoa</taxon>
        <taxon>Ecdysozoa</taxon>
        <taxon>Arthropoda</taxon>
        <taxon>Hexapoda</taxon>
        <taxon>Insecta</taxon>
        <taxon>Pterygota</taxon>
        <taxon>Neoptera</taxon>
        <taxon>Endopterygota</taxon>
        <taxon>Lepidoptera</taxon>
        <taxon>Glossata</taxon>
        <taxon>Ditrysia</taxon>
        <taxon>Geometroidea</taxon>
        <taxon>Geometridae</taxon>
        <taxon>Larentiinae</taxon>
        <taxon>Operophtera</taxon>
    </lineage>
</organism>
<comment type="similarity">
    <text evidence="1">Belongs to the glycosyl hydrolase 18 family. Chitinase class II subfamily.</text>
</comment>
<dbReference type="PROSITE" id="PS51910">
    <property type="entry name" value="GH18_2"/>
    <property type="match status" value="2"/>
</dbReference>
<keyword evidence="6 7" id="KW-0326">Glycosidase</keyword>
<dbReference type="PANTHER" id="PTHR11177">
    <property type="entry name" value="CHITINASE"/>
    <property type="match status" value="1"/>
</dbReference>
<feature type="domain" description="Chitin-binding type-2" evidence="8">
    <location>
        <begin position="538"/>
        <end position="595"/>
    </location>
</feature>
<evidence type="ECO:0000256" key="1">
    <source>
        <dbReference type="ARBA" id="ARBA00009121"/>
    </source>
</evidence>
<feature type="non-terminal residue" evidence="10">
    <location>
        <position position="1"/>
    </location>
</feature>
<evidence type="ECO:0000259" key="9">
    <source>
        <dbReference type="PROSITE" id="PS51910"/>
    </source>
</evidence>
<dbReference type="InterPro" id="IPR036508">
    <property type="entry name" value="Chitin-bd_dom_sf"/>
</dbReference>
<sequence>LREAFEAEAQEVKKPRLLLTAAVPVGPDNIKSMPTYGRTFTLSDPSNFKVNSRASGGGKEGKYTKEGGFLAYYEVCEILRNGGAYVWDDEMKVPYAIDGDQWIGFDDERSIRHKMRWVKDNGFGGAMVWTVDMDDFKGDICGGDVKYPLIGAMREELRGISRGKDAKDVDWSEVAGSVVIEETEKPEPIKISLSDVLQRRPSGGRFSPENVDPQLCTHVIYAFATLKDHKLAEGDEKDADMYDKILLAIGGWAFGSTPFKELTSNVFRMNQFVYEAIDFLRDYQFNGLDVDWEYPRGADDRAAFVSLLKELRTAFEGEAKTSGQPRLLLTAAVPASFEAIAAGYDVPEISKYLDFINVMTYDFHGQWERQVGHNSPLFPLESATSHQKKLTVDYSAREWVRQGAPKEKLMIGMPTYGRSFTLINDTQFDIGAPASGGGSAGRFTNEAGFMSYYEICEFLREDNTTLVWDNEQMVPFAYREDQWVGFDDERSLKTKMAWLKEEGFGGIMVWSIDMDDFRGSCGTGKYPLITAMKQELGDYKEEDGHISYHPDKVDCTMYYMCEGERRHHMPCPQNLVFNYNENVCDWPENVEGCQHHTQAPAAKR</sequence>
<dbReference type="SMART" id="SM00494">
    <property type="entry name" value="ChtBD2"/>
    <property type="match status" value="1"/>
</dbReference>
<dbReference type="PROSITE" id="PS50940">
    <property type="entry name" value="CHIT_BIND_II"/>
    <property type="match status" value="1"/>
</dbReference>
<dbReference type="Gene3D" id="2.170.140.10">
    <property type="entry name" value="Chitin binding domain"/>
    <property type="match status" value="1"/>
</dbReference>
<dbReference type="SMART" id="SM00636">
    <property type="entry name" value="Glyco_18"/>
    <property type="match status" value="1"/>
</dbReference>
<dbReference type="GO" id="GO:0006032">
    <property type="term" value="P:chitin catabolic process"/>
    <property type="evidence" value="ECO:0007669"/>
    <property type="project" value="TreeGrafter"/>
</dbReference>
<dbReference type="STRING" id="104452.A0A0L7LV87"/>
<keyword evidence="5" id="KW-1015">Disulfide bond</keyword>
<evidence type="ECO:0000256" key="7">
    <source>
        <dbReference type="RuleBase" id="RU000489"/>
    </source>
</evidence>
<dbReference type="InterPro" id="IPR011583">
    <property type="entry name" value="Chitinase_II/V-like_cat"/>
</dbReference>
<evidence type="ECO:0000313" key="11">
    <source>
        <dbReference type="Proteomes" id="UP000037510"/>
    </source>
</evidence>
<comment type="caution">
    <text evidence="10">The sequence shown here is derived from an EMBL/GenBank/DDBJ whole genome shotgun (WGS) entry which is preliminary data.</text>
</comment>
<evidence type="ECO:0000256" key="2">
    <source>
        <dbReference type="ARBA" id="ARBA00022669"/>
    </source>
</evidence>
<evidence type="ECO:0000256" key="6">
    <source>
        <dbReference type="ARBA" id="ARBA00023295"/>
    </source>
</evidence>
<dbReference type="InterPro" id="IPR002557">
    <property type="entry name" value="Chitin-bd_dom"/>
</dbReference>
<name>A0A0L7LV87_OPEBR</name>
<evidence type="ECO:0000313" key="10">
    <source>
        <dbReference type="EMBL" id="KOB79345.1"/>
    </source>
</evidence>
<keyword evidence="4 7" id="KW-0378">Hydrolase</keyword>
<dbReference type="Gene3D" id="3.10.50.10">
    <property type="match status" value="2"/>
</dbReference>
<dbReference type="SUPFAM" id="SSF54556">
    <property type="entry name" value="Chitinase insertion domain"/>
    <property type="match status" value="2"/>
</dbReference>
<evidence type="ECO:0000259" key="8">
    <source>
        <dbReference type="PROSITE" id="PS50940"/>
    </source>
</evidence>
<reference evidence="10 11" key="1">
    <citation type="journal article" date="2015" name="Genome Biol. Evol.">
        <title>The genome of winter moth (Operophtera brumata) provides a genomic perspective on sexual dimorphism and phenology.</title>
        <authorList>
            <person name="Derks M.F."/>
            <person name="Smit S."/>
            <person name="Salis L."/>
            <person name="Schijlen E."/>
            <person name="Bossers A."/>
            <person name="Mateman C."/>
            <person name="Pijl A.S."/>
            <person name="de Ridder D."/>
            <person name="Groenen M.A."/>
            <person name="Visser M.E."/>
            <person name="Megens H.J."/>
        </authorList>
    </citation>
    <scope>NUCLEOTIDE SEQUENCE [LARGE SCALE GENOMIC DNA]</scope>
    <source>
        <strain evidence="10">WM2013NL</strain>
        <tissue evidence="10">Head and thorax</tissue>
    </source>
</reference>
<dbReference type="PANTHER" id="PTHR11177:SF317">
    <property type="entry name" value="CHITINASE 12-RELATED"/>
    <property type="match status" value="1"/>
</dbReference>
<dbReference type="SUPFAM" id="SSF57625">
    <property type="entry name" value="Invertebrate chitin-binding proteins"/>
    <property type="match status" value="1"/>
</dbReference>
<dbReference type="FunFam" id="2.170.140.10:FF:000007">
    <property type="entry name" value="Acidic mammalian chitinase"/>
    <property type="match status" value="1"/>
</dbReference>
<keyword evidence="2" id="KW-0147">Chitin-binding</keyword>
<keyword evidence="3" id="KW-0732">Signal</keyword>
<feature type="domain" description="GH18" evidence="9">
    <location>
        <begin position="190"/>
        <end position="539"/>
    </location>
</feature>
<dbReference type="GO" id="GO:0005576">
    <property type="term" value="C:extracellular region"/>
    <property type="evidence" value="ECO:0007669"/>
    <property type="project" value="InterPro"/>
</dbReference>
<protein>
    <submittedName>
        <fullName evidence="10">Chitinase</fullName>
    </submittedName>
</protein>